<keyword evidence="1" id="KW-0732">Signal</keyword>
<protein>
    <recommendedName>
        <fullName evidence="2">Chromosomal replication initiator DnaA C-terminal domain-containing protein</fullName>
    </recommendedName>
</protein>
<keyword evidence="4" id="KW-1185">Reference proteome</keyword>
<accession>A0A917BQ59</accession>
<reference evidence="3" key="2">
    <citation type="submission" date="2020-09" db="EMBL/GenBank/DDBJ databases">
        <authorList>
            <person name="Sun Q."/>
            <person name="Sedlacek I."/>
        </authorList>
    </citation>
    <scope>NUCLEOTIDE SEQUENCE</scope>
    <source>
        <strain evidence="3">CCM 7897</strain>
    </source>
</reference>
<feature type="signal peptide" evidence="1">
    <location>
        <begin position="1"/>
        <end position="38"/>
    </location>
</feature>
<organism evidence="3 4">
    <name type="scientific">Azorhizobium oxalatiphilum</name>
    <dbReference type="NCBI Taxonomy" id="980631"/>
    <lineage>
        <taxon>Bacteria</taxon>
        <taxon>Pseudomonadati</taxon>
        <taxon>Pseudomonadota</taxon>
        <taxon>Alphaproteobacteria</taxon>
        <taxon>Hyphomicrobiales</taxon>
        <taxon>Xanthobacteraceae</taxon>
        <taxon>Azorhizobium</taxon>
    </lineage>
</organism>
<dbReference type="EMBL" id="BMCT01000001">
    <property type="protein sequence ID" value="GGF52829.1"/>
    <property type="molecule type" value="Genomic_DNA"/>
</dbReference>
<feature type="chain" id="PRO_5037755628" description="Chromosomal replication initiator DnaA C-terminal domain-containing protein" evidence="1">
    <location>
        <begin position="39"/>
        <end position="145"/>
    </location>
</feature>
<dbReference type="GO" id="GO:0006270">
    <property type="term" value="P:DNA replication initiation"/>
    <property type="evidence" value="ECO:0007669"/>
    <property type="project" value="InterPro"/>
</dbReference>
<feature type="domain" description="Chromosomal replication initiator DnaA C-terminal" evidence="2">
    <location>
        <begin position="51"/>
        <end position="119"/>
    </location>
</feature>
<evidence type="ECO:0000259" key="2">
    <source>
        <dbReference type="SMART" id="SM00760"/>
    </source>
</evidence>
<sequence>MTCLIPRGPLSRRRRHCSRTCSVSMLLARTPLALPAPAAAPVLPIPAQDADPAFLCRLATALAARRRAAAGPAPEGAPIVSARQLAMYLAHVVLGLSQVQVAHRFGRDRRTVAHALKRVEQRRDEAGYDAEVIAAEQLLRWVVQP</sequence>
<dbReference type="SMART" id="SM00760">
    <property type="entry name" value="Bac_DnaA_C"/>
    <property type="match status" value="1"/>
</dbReference>
<evidence type="ECO:0000313" key="3">
    <source>
        <dbReference type="EMBL" id="GGF52829.1"/>
    </source>
</evidence>
<proteinExistence type="predicted"/>
<dbReference type="Pfam" id="PF08299">
    <property type="entry name" value="Bac_DnaA_C"/>
    <property type="match status" value="1"/>
</dbReference>
<dbReference type="RefSeq" id="WP_244644165.1">
    <property type="nucleotide sequence ID" value="NZ_BMCT01000001.1"/>
</dbReference>
<dbReference type="Gene3D" id="1.10.1750.10">
    <property type="match status" value="1"/>
</dbReference>
<evidence type="ECO:0000313" key="4">
    <source>
        <dbReference type="Proteomes" id="UP000606044"/>
    </source>
</evidence>
<name>A0A917BQ59_9HYPH</name>
<dbReference type="AlphaFoldDB" id="A0A917BQ59"/>
<evidence type="ECO:0000256" key="1">
    <source>
        <dbReference type="SAM" id="SignalP"/>
    </source>
</evidence>
<dbReference type="GO" id="GO:0005524">
    <property type="term" value="F:ATP binding"/>
    <property type="evidence" value="ECO:0007669"/>
    <property type="project" value="InterPro"/>
</dbReference>
<dbReference type="InterPro" id="IPR010921">
    <property type="entry name" value="Trp_repressor/repl_initiator"/>
</dbReference>
<dbReference type="GO" id="GO:0006275">
    <property type="term" value="P:regulation of DNA replication"/>
    <property type="evidence" value="ECO:0007669"/>
    <property type="project" value="InterPro"/>
</dbReference>
<comment type="caution">
    <text evidence="3">The sequence shown here is derived from an EMBL/GenBank/DDBJ whole genome shotgun (WGS) entry which is preliminary data.</text>
</comment>
<dbReference type="CDD" id="cd06571">
    <property type="entry name" value="Bac_DnaA_C"/>
    <property type="match status" value="1"/>
</dbReference>
<dbReference type="InterPro" id="IPR013159">
    <property type="entry name" value="DnaA_C"/>
</dbReference>
<dbReference type="GO" id="GO:0043565">
    <property type="term" value="F:sequence-specific DNA binding"/>
    <property type="evidence" value="ECO:0007669"/>
    <property type="project" value="InterPro"/>
</dbReference>
<reference evidence="3" key="1">
    <citation type="journal article" date="2014" name="Int. J. Syst. Evol. Microbiol.">
        <title>Complete genome sequence of Corynebacterium casei LMG S-19264T (=DSM 44701T), isolated from a smear-ripened cheese.</title>
        <authorList>
            <consortium name="US DOE Joint Genome Institute (JGI-PGF)"/>
            <person name="Walter F."/>
            <person name="Albersmeier A."/>
            <person name="Kalinowski J."/>
            <person name="Ruckert C."/>
        </authorList>
    </citation>
    <scope>NUCLEOTIDE SEQUENCE</scope>
    <source>
        <strain evidence="3">CCM 7897</strain>
    </source>
</reference>
<dbReference type="SUPFAM" id="SSF48295">
    <property type="entry name" value="TrpR-like"/>
    <property type="match status" value="1"/>
</dbReference>
<gene>
    <name evidence="3" type="ORF">GCM10007301_10400</name>
</gene>
<dbReference type="Proteomes" id="UP000606044">
    <property type="component" value="Unassembled WGS sequence"/>
</dbReference>